<accession>A0A1P8MXE5</accession>
<dbReference type="InterPro" id="IPR051531">
    <property type="entry name" value="N-acetyltransferase"/>
</dbReference>
<protein>
    <recommendedName>
        <fullName evidence="1">N-acetyltransferase domain-containing protein</fullName>
    </recommendedName>
</protein>
<feature type="domain" description="N-acetyltransferase" evidence="1">
    <location>
        <begin position="12"/>
        <end position="167"/>
    </location>
</feature>
<keyword evidence="3" id="KW-1185">Reference proteome</keyword>
<dbReference type="Pfam" id="PF13302">
    <property type="entry name" value="Acetyltransf_3"/>
    <property type="match status" value="1"/>
</dbReference>
<gene>
    <name evidence="2" type="ORF">BWR18_13945</name>
</gene>
<evidence type="ECO:0000313" key="3">
    <source>
        <dbReference type="Proteomes" id="UP000186336"/>
    </source>
</evidence>
<evidence type="ECO:0000313" key="2">
    <source>
        <dbReference type="EMBL" id="APX12662.1"/>
    </source>
</evidence>
<dbReference type="InterPro" id="IPR016181">
    <property type="entry name" value="Acyl_CoA_acyltransferase"/>
</dbReference>
<dbReference type="GO" id="GO:0016747">
    <property type="term" value="F:acyltransferase activity, transferring groups other than amino-acyl groups"/>
    <property type="evidence" value="ECO:0007669"/>
    <property type="project" value="InterPro"/>
</dbReference>
<dbReference type="KEGG" id="tom:BWR18_13945"/>
<dbReference type="EMBL" id="CP019312">
    <property type="protein sequence ID" value="APX12662.1"/>
    <property type="molecule type" value="Genomic_DNA"/>
</dbReference>
<dbReference type="Gene3D" id="3.40.630.30">
    <property type="match status" value="1"/>
</dbReference>
<dbReference type="PROSITE" id="PS51186">
    <property type="entry name" value="GNAT"/>
    <property type="match status" value="1"/>
</dbReference>
<organism evidence="2 3">
    <name type="scientific">Tateyamaria omphalii</name>
    <dbReference type="NCBI Taxonomy" id="299262"/>
    <lineage>
        <taxon>Bacteria</taxon>
        <taxon>Pseudomonadati</taxon>
        <taxon>Pseudomonadota</taxon>
        <taxon>Alphaproteobacteria</taxon>
        <taxon>Rhodobacterales</taxon>
        <taxon>Roseobacteraceae</taxon>
        <taxon>Tateyamaria</taxon>
    </lineage>
</organism>
<dbReference type="InterPro" id="IPR000182">
    <property type="entry name" value="GNAT_dom"/>
</dbReference>
<dbReference type="STRING" id="299262.BWR18_13945"/>
<dbReference type="Proteomes" id="UP000186336">
    <property type="component" value="Chromosome"/>
</dbReference>
<dbReference type="PANTHER" id="PTHR43792:SF1">
    <property type="entry name" value="N-ACETYLTRANSFERASE DOMAIN-CONTAINING PROTEIN"/>
    <property type="match status" value="1"/>
</dbReference>
<reference evidence="2 3" key="1">
    <citation type="submission" date="2017-01" db="EMBL/GenBank/DDBJ databases">
        <title>Complete genome of Tateyamaria omphalii DOK1-4 isolated from seawater in Dokdo.</title>
        <authorList>
            <person name="Kim J.H."/>
            <person name="Chi W.-J."/>
        </authorList>
    </citation>
    <scope>NUCLEOTIDE SEQUENCE [LARGE SCALE GENOMIC DNA]</scope>
    <source>
        <strain evidence="2 3">DOK1-4</strain>
    </source>
</reference>
<sequence length="170" mass="18571">MTAATTLTTDRLILRQPQASDLPAYTAYCASPRTHFVGGPFDTVKAFDKFAAIAGHWTLRGFGRYIMEQDGAPIGHVGPMQLDATKPAEFTWTLWDGAYEGRGLATEAACRVRDHLLGDLGWPEMIIHVMPDNTGSIAIAQRIGATLTDEPAPEWYDGALVYHLRAEVPA</sequence>
<proteinExistence type="predicted"/>
<dbReference type="SUPFAM" id="SSF55729">
    <property type="entry name" value="Acyl-CoA N-acyltransferases (Nat)"/>
    <property type="match status" value="1"/>
</dbReference>
<name>A0A1P8MXE5_9RHOB</name>
<dbReference type="OrthoDB" id="6293260at2"/>
<dbReference type="AlphaFoldDB" id="A0A1P8MXE5"/>
<dbReference type="RefSeq" id="WP_076629087.1">
    <property type="nucleotide sequence ID" value="NZ_CP019312.1"/>
</dbReference>
<evidence type="ECO:0000259" key="1">
    <source>
        <dbReference type="PROSITE" id="PS51186"/>
    </source>
</evidence>
<dbReference type="PANTHER" id="PTHR43792">
    <property type="entry name" value="GNAT FAMILY, PUTATIVE (AFU_ORTHOLOGUE AFUA_3G00765)-RELATED-RELATED"/>
    <property type="match status" value="1"/>
</dbReference>